<keyword evidence="3" id="KW-0808">Transferase</keyword>
<dbReference type="Proteomes" id="UP000004691">
    <property type="component" value="Unassembled WGS sequence"/>
</dbReference>
<dbReference type="HOGENOM" id="CLU_058962_0_1_11"/>
<dbReference type="PANTHER" id="PTHR37323">
    <property type="entry name" value="GCN5-RELATED N-ACETYLTRANSFERASE"/>
    <property type="match status" value="1"/>
</dbReference>
<dbReference type="AlphaFoldDB" id="I0V619"/>
<proteinExistence type="predicted"/>
<dbReference type="SUPFAM" id="SSF55729">
    <property type="entry name" value="Acyl-CoA N-acyltransferases (Nat)"/>
    <property type="match status" value="1"/>
</dbReference>
<evidence type="ECO:0000256" key="1">
    <source>
        <dbReference type="ARBA" id="ARBA00005189"/>
    </source>
</evidence>
<keyword evidence="4" id="KW-0443">Lipid metabolism</keyword>
<accession>I0V619</accession>
<dbReference type="InterPro" id="IPR016181">
    <property type="entry name" value="Acyl_CoA_acyltransferase"/>
</dbReference>
<evidence type="ECO:0000256" key="4">
    <source>
        <dbReference type="ARBA" id="ARBA00023098"/>
    </source>
</evidence>
<dbReference type="PANTHER" id="PTHR37323:SF1">
    <property type="entry name" value="L-ORNITHINE N(ALPHA)-ACYLTRANSFERASE"/>
    <property type="match status" value="1"/>
</dbReference>
<evidence type="ECO:0000256" key="3">
    <source>
        <dbReference type="ARBA" id="ARBA00022679"/>
    </source>
</evidence>
<evidence type="ECO:0000313" key="6">
    <source>
        <dbReference type="EMBL" id="EID55572.1"/>
    </source>
</evidence>
<keyword evidence="5" id="KW-0012">Acyltransferase</keyword>
<reference evidence="6 7" key="1">
    <citation type="submission" date="2012-01" db="EMBL/GenBank/DDBJ databases">
        <title>Improved High-Quality Draft sequence of Saccharomonospora xinjiangensis XJ-54.</title>
        <authorList>
            <consortium name="US DOE Joint Genome Institute"/>
            <person name="Lucas S."/>
            <person name="Han J."/>
            <person name="Lapidus A."/>
            <person name="Cheng J.-F."/>
            <person name="Goodwin L."/>
            <person name="Pitluck S."/>
            <person name="Peters L."/>
            <person name="Mikhailova N."/>
            <person name="Teshima H."/>
            <person name="Detter J.C."/>
            <person name="Han C."/>
            <person name="Tapia R."/>
            <person name="Land M."/>
            <person name="Hauser L."/>
            <person name="Kyrpides N."/>
            <person name="Ivanova N."/>
            <person name="Pagani I."/>
            <person name="Brambilla E.-M."/>
            <person name="Klenk H.-P."/>
            <person name="Woyke T."/>
        </authorList>
    </citation>
    <scope>NUCLEOTIDE SEQUENCE [LARGE SCALE GENOMIC DNA]</scope>
    <source>
        <strain evidence="6 7">XJ-54</strain>
    </source>
</reference>
<dbReference type="GO" id="GO:0006629">
    <property type="term" value="P:lipid metabolic process"/>
    <property type="evidence" value="ECO:0007669"/>
    <property type="project" value="UniProtKB-KW"/>
</dbReference>
<evidence type="ECO:0000313" key="7">
    <source>
        <dbReference type="Proteomes" id="UP000004691"/>
    </source>
</evidence>
<name>I0V619_9PSEU</name>
<dbReference type="Gene3D" id="3.40.630.30">
    <property type="match status" value="1"/>
</dbReference>
<gene>
    <name evidence="6" type="ORF">SacxiDRAFT_3370</name>
</gene>
<keyword evidence="7" id="KW-1185">Reference proteome</keyword>
<dbReference type="GO" id="GO:0016746">
    <property type="term" value="F:acyltransferase activity"/>
    <property type="evidence" value="ECO:0007669"/>
    <property type="project" value="UniProtKB-KW"/>
</dbReference>
<organism evidence="6 7">
    <name type="scientific">Saccharomonospora xinjiangensis XJ-54</name>
    <dbReference type="NCBI Taxonomy" id="882086"/>
    <lineage>
        <taxon>Bacteria</taxon>
        <taxon>Bacillati</taxon>
        <taxon>Actinomycetota</taxon>
        <taxon>Actinomycetes</taxon>
        <taxon>Pseudonocardiales</taxon>
        <taxon>Pseudonocardiaceae</taxon>
        <taxon>Saccharomonospora</taxon>
    </lineage>
</organism>
<sequence length="266" mass="29319">MTAMTAMTPSRLLARTDRTQPEASRYSLLVARDGADVRAAQRLRYRVFAEEMGARLHTSEPGFDIDYFDDYCDHLVVRKDDTGEVVGTYRMLPPSRATEAGNLYADLEFDISALDALRTSLVETGRSCVHPDHRGGAVIGLVWAGIARYMMLTGHRYLIGCASVPLGDGGALASAVWDTVRTRHYAPEECRVTPLRPWDGVDSPFENTGLPRPAVPPLLRGYLRLGAKVCGPPALDVDFGVADFPVLLDIQQVDARYLRFFLGETS</sequence>
<comment type="pathway">
    <text evidence="1">Lipid metabolism.</text>
</comment>
<dbReference type="EMBL" id="JH636049">
    <property type="protein sequence ID" value="EID55572.1"/>
    <property type="molecule type" value="Genomic_DNA"/>
</dbReference>
<dbReference type="InterPro" id="IPR052351">
    <property type="entry name" value="Ornithine_N-alpha-AT"/>
</dbReference>
<dbReference type="eggNOG" id="COG3176">
    <property type="taxonomic scope" value="Bacteria"/>
</dbReference>
<dbReference type="Pfam" id="PF13444">
    <property type="entry name" value="Acetyltransf_5"/>
    <property type="match status" value="1"/>
</dbReference>
<dbReference type="STRING" id="882086.SacxiDRAFT_3370"/>
<evidence type="ECO:0000256" key="2">
    <source>
        <dbReference type="ARBA" id="ARBA00022516"/>
    </source>
</evidence>
<keyword evidence="2" id="KW-0444">Lipid biosynthesis</keyword>
<evidence type="ECO:0000256" key="5">
    <source>
        <dbReference type="ARBA" id="ARBA00023315"/>
    </source>
</evidence>
<protein>
    <submittedName>
        <fullName evidence="6">Putative hemolysin</fullName>
    </submittedName>
</protein>